<dbReference type="PRINTS" id="PR00625">
    <property type="entry name" value="JDOMAIN"/>
</dbReference>
<dbReference type="SMART" id="SM00271">
    <property type="entry name" value="DnaJ"/>
    <property type="match status" value="1"/>
</dbReference>
<dbReference type="Gene3D" id="1.10.287.110">
    <property type="entry name" value="DnaJ domain"/>
    <property type="match status" value="1"/>
</dbReference>
<feature type="region of interest" description="Disordered" evidence="1">
    <location>
        <begin position="542"/>
        <end position="624"/>
    </location>
</feature>
<dbReference type="PANTHER" id="PTHR44029">
    <property type="entry name" value="DNAJ HOMOLOG SUBFAMILY C MEMBER 21"/>
    <property type="match status" value="1"/>
</dbReference>
<dbReference type="EMBL" id="CAJVQB010001277">
    <property type="protein sequence ID" value="CAG8528835.1"/>
    <property type="molecule type" value="Genomic_DNA"/>
</dbReference>
<dbReference type="PROSITE" id="PS00636">
    <property type="entry name" value="DNAJ_1"/>
    <property type="match status" value="1"/>
</dbReference>
<dbReference type="Proteomes" id="UP000789901">
    <property type="component" value="Unassembled WGS sequence"/>
</dbReference>
<feature type="region of interest" description="Disordered" evidence="1">
    <location>
        <begin position="21"/>
        <end position="55"/>
    </location>
</feature>
<dbReference type="InterPro" id="IPR001623">
    <property type="entry name" value="DnaJ_domain"/>
</dbReference>
<dbReference type="InterPro" id="IPR013087">
    <property type="entry name" value="Znf_C2H2_type"/>
</dbReference>
<dbReference type="PROSITE" id="PS00028">
    <property type="entry name" value="ZINC_FINGER_C2H2_1"/>
    <property type="match status" value="1"/>
</dbReference>
<dbReference type="SUPFAM" id="SSF46565">
    <property type="entry name" value="Chaperone J-domain"/>
    <property type="match status" value="1"/>
</dbReference>
<dbReference type="InterPro" id="IPR036869">
    <property type="entry name" value="J_dom_sf"/>
</dbReference>
<proteinExistence type="predicted"/>
<reference evidence="3 4" key="1">
    <citation type="submission" date="2021-06" db="EMBL/GenBank/DDBJ databases">
        <authorList>
            <person name="Kallberg Y."/>
            <person name="Tangrot J."/>
            <person name="Rosling A."/>
        </authorList>
    </citation>
    <scope>NUCLEOTIDE SEQUENCE [LARGE SCALE GENOMIC DNA]</scope>
    <source>
        <strain evidence="3 4">120-4 pot B 10/14</strain>
    </source>
</reference>
<feature type="compositionally biased region" description="Basic and acidic residues" evidence="1">
    <location>
        <begin position="579"/>
        <end position="590"/>
    </location>
</feature>
<evidence type="ECO:0000313" key="3">
    <source>
        <dbReference type="EMBL" id="CAG8528835.1"/>
    </source>
</evidence>
<feature type="compositionally biased region" description="Basic and acidic residues" evidence="1">
    <location>
        <begin position="561"/>
        <end position="572"/>
    </location>
</feature>
<evidence type="ECO:0000256" key="1">
    <source>
        <dbReference type="SAM" id="MobiDB-lite"/>
    </source>
</evidence>
<dbReference type="PROSITE" id="PS50076">
    <property type="entry name" value="DNAJ_2"/>
    <property type="match status" value="1"/>
</dbReference>
<dbReference type="CDD" id="cd06257">
    <property type="entry name" value="DnaJ"/>
    <property type="match status" value="1"/>
</dbReference>
<feature type="compositionally biased region" description="Basic residues" evidence="1">
    <location>
        <begin position="610"/>
        <end position="619"/>
    </location>
</feature>
<dbReference type="PANTHER" id="PTHR44029:SF1">
    <property type="entry name" value="DNAJ HOMOLOG SUBFAMILY C MEMBER 21"/>
    <property type="match status" value="1"/>
</dbReference>
<dbReference type="InterPro" id="IPR051964">
    <property type="entry name" value="Chaperone_stress_response"/>
</dbReference>
<comment type="caution">
    <text evidence="3">The sequence shown here is derived from an EMBL/GenBank/DDBJ whole genome shotgun (WGS) entry which is preliminary data.</text>
</comment>
<feature type="region of interest" description="Disordered" evidence="1">
    <location>
        <begin position="224"/>
        <end position="243"/>
    </location>
</feature>
<gene>
    <name evidence="3" type="ORF">GMARGA_LOCUS3520</name>
</gene>
<evidence type="ECO:0000313" key="4">
    <source>
        <dbReference type="Proteomes" id="UP000789901"/>
    </source>
</evidence>
<evidence type="ECO:0000259" key="2">
    <source>
        <dbReference type="PROSITE" id="PS50076"/>
    </source>
</evidence>
<name>A0ABM8W5A5_GIGMA</name>
<organism evidence="3 4">
    <name type="scientific">Gigaspora margarita</name>
    <dbReference type="NCBI Taxonomy" id="4874"/>
    <lineage>
        <taxon>Eukaryota</taxon>
        <taxon>Fungi</taxon>
        <taxon>Fungi incertae sedis</taxon>
        <taxon>Mucoromycota</taxon>
        <taxon>Glomeromycotina</taxon>
        <taxon>Glomeromycetes</taxon>
        <taxon>Diversisporales</taxon>
        <taxon>Gigasporaceae</taxon>
        <taxon>Gigaspora</taxon>
    </lineage>
</organism>
<protein>
    <submittedName>
        <fullName evidence="3">39991_t:CDS:1</fullName>
    </submittedName>
</protein>
<feature type="compositionally biased region" description="Polar residues" evidence="1">
    <location>
        <begin position="591"/>
        <end position="606"/>
    </location>
</feature>
<sequence>MTLIYTQSHVIRPLDRACTESFNIPPRSPSASPEKKSETIPRMYTTTPPSSSPAYKDKMYDLPSIVAPCPKKALYAYAGHLSNPQLENPWGLSAVQEDMEEDHLIVDNAVDIFEAMSDEALACAELLEIMGNSSCGSSSPVSQSASPDSVHRVNSISPIVKADQDDKKDIVNENDHNSIPYSGAIEISHMKQKPESRPTRLPVDNFHLIFGSSPITRAHNPLPMDSHFSPSKRHHHHQAQPYPSRPALHQAANIQKRLCDTTVSNVQVGGGSLDDSVQPPLSKASKAAILLRISEGGRRRSLSVGSAGLKPGVEDYVTSEELKKAYRKKALEWHPDKNHHRVAEATQQFALIQQAYEVLSDPNEREWYDNHRDAILREATEEEEIYTRDQYDDSDFFPYPSFGDSTTSPEKDDPKYGNLIKFFYQSWMNFSTRKKRAKKLMEAENEKSRNSARKEYNETVRVIEFVQKRDPRYKAYKMAADQKVKAQVVEAKKRAARDQEMFEDNEDLVILDDQNNHVINNHDIDESVNENILDIEDNSFTKSGFESEEDSSKSQSLSNVDDDKSIQQENVDKSIQQENVDKSIKQENADKSIQQENVDKSIQQENGTKKERKKDKKKSKDSNQCNVCSQTFTSRNRLFAHINETGHALNTGGSASLIIFINLY</sequence>
<accession>A0ABM8W5A5</accession>
<keyword evidence="4" id="KW-1185">Reference proteome</keyword>
<feature type="domain" description="J" evidence="2">
    <location>
        <begin position="297"/>
        <end position="372"/>
    </location>
</feature>
<dbReference type="Pfam" id="PF00226">
    <property type="entry name" value="DnaJ"/>
    <property type="match status" value="1"/>
</dbReference>
<feature type="compositionally biased region" description="Polar residues" evidence="1">
    <location>
        <begin position="44"/>
        <end position="53"/>
    </location>
</feature>
<dbReference type="InterPro" id="IPR018253">
    <property type="entry name" value="DnaJ_domain_CS"/>
</dbReference>